<feature type="region of interest" description="Disordered" evidence="5">
    <location>
        <begin position="577"/>
        <end position="600"/>
    </location>
</feature>
<name>A0A8X7X2X8_POLSE</name>
<evidence type="ECO:0000256" key="1">
    <source>
        <dbReference type="ARBA" id="ARBA00022723"/>
    </source>
</evidence>
<accession>A0A8X7X2X8</accession>
<reference evidence="7 8" key="1">
    <citation type="journal article" date="2021" name="Cell">
        <title>Tracing the genetic footprints of vertebrate landing in non-teleost ray-finned fishes.</title>
        <authorList>
            <person name="Bi X."/>
            <person name="Wang K."/>
            <person name="Yang L."/>
            <person name="Pan H."/>
            <person name="Jiang H."/>
            <person name="Wei Q."/>
            <person name="Fang M."/>
            <person name="Yu H."/>
            <person name="Zhu C."/>
            <person name="Cai Y."/>
            <person name="He Y."/>
            <person name="Gan X."/>
            <person name="Zeng H."/>
            <person name="Yu D."/>
            <person name="Zhu Y."/>
            <person name="Jiang H."/>
            <person name="Qiu Q."/>
            <person name="Yang H."/>
            <person name="Zhang Y.E."/>
            <person name="Wang W."/>
            <person name="Zhu M."/>
            <person name="He S."/>
            <person name="Zhang G."/>
        </authorList>
    </citation>
    <scope>NUCLEOTIDE SEQUENCE [LARGE SCALE GENOMIC DNA]</scope>
    <source>
        <strain evidence="7">Bchr_013</strain>
    </source>
</reference>
<protein>
    <submittedName>
        <fullName evidence="7">ZDBF2 protein</fullName>
    </submittedName>
</protein>
<feature type="non-terminal residue" evidence="7">
    <location>
        <position position="837"/>
    </location>
</feature>
<feature type="compositionally biased region" description="Basic and acidic residues" evidence="5">
    <location>
        <begin position="467"/>
        <end position="476"/>
    </location>
</feature>
<evidence type="ECO:0000256" key="4">
    <source>
        <dbReference type="PROSITE-ProRule" id="PRU00600"/>
    </source>
</evidence>
<feature type="compositionally biased region" description="Basic residues" evidence="5">
    <location>
        <begin position="825"/>
        <end position="837"/>
    </location>
</feature>
<dbReference type="OrthoDB" id="9905711at2759"/>
<dbReference type="EMBL" id="JAATIS010005477">
    <property type="protein sequence ID" value="KAG2459332.1"/>
    <property type="molecule type" value="Genomic_DNA"/>
</dbReference>
<dbReference type="InterPro" id="IPR006572">
    <property type="entry name" value="Znf_DBF"/>
</dbReference>
<evidence type="ECO:0000313" key="8">
    <source>
        <dbReference type="Proteomes" id="UP000886611"/>
    </source>
</evidence>
<gene>
    <name evidence="7" type="primary">Zdbf2</name>
    <name evidence="7" type="ORF">GTO96_0020066</name>
</gene>
<dbReference type="AlphaFoldDB" id="A0A8X7X2X8"/>
<sequence>MHDKSMPAEEQSIPSAPGAEQRHVEPTGRQDQSSGISFGDHQAAPRTSSAQTWQGYCSCCQVLYCSLEQHILGSRHQETISSGRSNVSTSGLMERFLQDVMHHHPSRYKDSRPTHADLPSLSSPLMPKEDLSDIALVSEADQETMATREEMPSTDDESAEQPELKERRPLPSTRLTAASRAEPAPSVPGAGLHSTTFKGNSPTQGFLHRTNTRARSPLTQHHMPCTSQRADARPSVPCDAGVQVKRGAAEEAGSSGPQDRGAQGVARLVAQAHLREVRTGDTAQGTGDAGASRDTIGETIEKVIQEYCYGVAQEEEGAFHFVLNSLTKPGNFSISGSSTEWDVPVKFDTEPPKSEVLDLEALKEVRVNLEDKLYESQLYSVLHLPPQSKEENGDAVKEEILPPMPHVPPSFVGKTWSQVMYEDDLKIEALVREFRSGHFRCYFQSDSRSDYKEEPHASAKALSDAGEDAHATDDRNSSVFLPVSQPEPAKRPAKRKWRMASRCQVVKVSHSTQTSLLSYPVLKRRVTRKDTGHVADETPEVKTRLCALKLPEAYNKIMSPLQPKTLVYVLSSPDRAACPPRPPDVQKARRKRRSVDSESAVRYKYKKTPLKYYDPLTNRILKSLPKGLVLCKAKKPAHVRQLFRSLCPDTNKEPRESDGSSKGKANSSSGLGGTMGTSARSASLSERGSSTSALADRFPLCPLTLPASCATGPFNLSPVTTTYRNARPERPPPPSEEEEGARKKDQRTEGGGHERAQARKAGRTCGTSAESPGEARAARSTRRCQRLRSSPPTSLRPRPRQPATESRPRRQSPRMNSGLTLRSSLRPRGRVTRSARR</sequence>
<feature type="region of interest" description="Disordered" evidence="5">
    <location>
        <begin position="452"/>
        <end position="496"/>
    </location>
</feature>
<dbReference type="RefSeq" id="XP_039613793.1">
    <property type="nucleotide sequence ID" value="XM_039757859.1"/>
</dbReference>
<dbReference type="Gene3D" id="6.10.250.3410">
    <property type="entry name" value="DBF zinc finger"/>
    <property type="match status" value="1"/>
</dbReference>
<organism evidence="7 8">
    <name type="scientific">Polypterus senegalus</name>
    <name type="common">Senegal bichir</name>
    <dbReference type="NCBI Taxonomy" id="55291"/>
    <lineage>
        <taxon>Eukaryota</taxon>
        <taxon>Metazoa</taxon>
        <taxon>Chordata</taxon>
        <taxon>Craniata</taxon>
        <taxon>Vertebrata</taxon>
        <taxon>Euteleostomi</taxon>
        <taxon>Actinopterygii</taxon>
        <taxon>Polypteriformes</taxon>
        <taxon>Polypteridae</taxon>
        <taxon>Polypterus</taxon>
    </lineage>
</organism>
<evidence type="ECO:0000313" key="7">
    <source>
        <dbReference type="EMBL" id="KAG2459332.1"/>
    </source>
</evidence>
<feature type="region of interest" description="Disordered" evidence="5">
    <location>
        <begin position="143"/>
        <end position="208"/>
    </location>
</feature>
<evidence type="ECO:0000256" key="3">
    <source>
        <dbReference type="ARBA" id="ARBA00022833"/>
    </source>
</evidence>
<dbReference type="GO" id="GO:0003676">
    <property type="term" value="F:nucleic acid binding"/>
    <property type="evidence" value="ECO:0007669"/>
    <property type="project" value="InterPro"/>
</dbReference>
<keyword evidence="8" id="KW-1185">Reference proteome</keyword>
<dbReference type="GO" id="GO:0008270">
    <property type="term" value="F:zinc ion binding"/>
    <property type="evidence" value="ECO:0007669"/>
    <property type="project" value="UniProtKB-KW"/>
</dbReference>
<keyword evidence="3" id="KW-0862">Zinc</keyword>
<dbReference type="PROSITE" id="PS51265">
    <property type="entry name" value="ZF_DBF4"/>
    <property type="match status" value="1"/>
</dbReference>
<feature type="region of interest" description="Disordered" evidence="5">
    <location>
        <begin position="105"/>
        <end position="128"/>
    </location>
</feature>
<evidence type="ECO:0000256" key="5">
    <source>
        <dbReference type="SAM" id="MobiDB-lite"/>
    </source>
</evidence>
<feature type="compositionally biased region" description="Polar residues" evidence="5">
    <location>
        <begin position="193"/>
        <end position="204"/>
    </location>
</feature>
<dbReference type="InterPro" id="IPR038545">
    <property type="entry name" value="Znf_DBF_sf"/>
</dbReference>
<feature type="region of interest" description="Disordered" evidence="5">
    <location>
        <begin position="711"/>
        <end position="837"/>
    </location>
</feature>
<feature type="region of interest" description="Disordered" evidence="5">
    <location>
        <begin position="1"/>
        <end position="43"/>
    </location>
</feature>
<keyword evidence="2 4" id="KW-0863">Zinc-finger</keyword>
<dbReference type="PANTHER" id="PTHR21639:SF5">
    <property type="entry name" value="DBF4-TYPE ZINC FINGER-CONTAINING PROTEIN 2"/>
    <property type="match status" value="1"/>
</dbReference>
<dbReference type="InterPro" id="IPR038890">
    <property type="entry name" value="ZDBF2"/>
</dbReference>
<feature type="non-terminal residue" evidence="7">
    <location>
        <position position="1"/>
    </location>
</feature>
<feature type="compositionally biased region" description="Low complexity" evidence="5">
    <location>
        <begin position="787"/>
        <end position="796"/>
    </location>
</feature>
<keyword evidence="1" id="KW-0479">Metal-binding</keyword>
<evidence type="ECO:0000256" key="2">
    <source>
        <dbReference type="ARBA" id="ARBA00022771"/>
    </source>
</evidence>
<proteinExistence type="predicted"/>
<feature type="domain" description="DBF4-type" evidence="6">
    <location>
        <begin position="50"/>
        <end position="99"/>
    </location>
</feature>
<feature type="region of interest" description="Disordered" evidence="5">
    <location>
        <begin position="645"/>
        <end position="688"/>
    </location>
</feature>
<dbReference type="RefSeq" id="XP_039613794.1">
    <property type="nucleotide sequence ID" value="XM_039757860.1"/>
</dbReference>
<feature type="compositionally biased region" description="Basic and acidic residues" evidence="5">
    <location>
        <begin position="740"/>
        <end position="757"/>
    </location>
</feature>
<dbReference type="PANTHER" id="PTHR21639">
    <property type="entry name" value="DBF4-TYPE ZINC FINGER-CONTAINING PROTEIN 2"/>
    <property type="match status" value="1"/>
</dbReference>
<dbReference type="Proteomes" id="UP000886611">
    <property type="component" value="Unassembled WGS sequence"/>
</dbReference>
<feature type="compositionally biased region" description="Polar residues" evidence="5">
    <location>
        <begin position="813"/>
        <end position="823"/>
    </location>
</feature>
<feature type="compositionally biased region" description="Basic and acidic residues" evidence="5">
    <location>
        <begin position="650"/>
        <end position="661"/>
    </location>
</feature>
<comment type="caution">
    <text evidence="7">The sequence shown here is derived from an EMBL/GenBank/DDBJ whole genome shotgun (WGS) entry which is preliminary data.</text>
</comment>
<feature type="compositionally biased region" description="Basic and acidic residues" evidence="5">
    <location>
        <begin position="105"/>
        <end position="115"/>
    </location>
</feature>
<dbReference type="GeneID" id="120531953"/>
<evidence type="ECO:0000259" key="6">
    <source>
        <dbReference type="PROSITE" id="PS51265"/>
    </source>
</evidence>
<feature type="compositionally biased region" description="Polar residues" evidence="5">
    <location>
        <begin position="679"/>
        <end position="688"/>
    </location>
</feature>